<sequence length="76" mass="8889">MVVKNFVQASTENKQITKLTSKNEIGIEAPSKEQVNEVLEIKEQDASKNLSRSHRIQTAEGWKREQLRRRLEKRKV</sequence>
<protein>
    <submittedName>
        <fullName evidence="1">Uncharacterized protein</fullName>
    </submittedName>
</protein>
<dbReference type="PATRIC" id="fig|362787.3.peg.1388"/>
<accession>A0A0C1H182</accession>
<dbReference type="AlphaFoldDB" id="A0A0C1H182"/>
<name>A0A0C1H182_9BACT</name>
<dbReference type="EMBL" id="JSAN01000083">
    <property type="protein sequence ID" value="KIC71484.1"/>
    <property type="molecule type" value="Genomic_DNA"/>
</dbReference>
<reference evidence="1 2" key="1">
    <citation type="journal article" date="2014" name="Mol. Biol. Evol.">
        <title>Massive expansion of Ubiquitination-related gene families within the Chlamydiae.</title>
        <authorList>
            <person name="Domman D."/>
            <person name="Collingro A."/>
            <person name="Lagkouvardos I."/>
            <person name="Gehre L."/>
            <person name="Weinmaier T."/>
            <person name="Rattei T."/>
            <person name="Subtil A."/>
            <person name="Horn M."/>
        </authorList>
    </citation>
    <scope>NUCLEOTIDE SEQUENCE [LARGE SCALE GENOMIC DNA]</scope>
    <source>
        <strain evidence="1 2">EI2</strain>
    </source>
</reference>
<proteinExistence type="predicted"/>
<dbReference type="Proteomes" id="UP000031465">
    <property type="component" value="Unassembled WGS sequence"/>
</dbReference>
<evidence type="ECO:0000313" key="2">
    <source>
        <dbReference type="Proteomes" id="UP000031465"/>
    </source>
</evidence>
<comment type="caution">
    <text evidence="1">The sequence shown here is derived from an EMBL/GenBank/DDBJ whole genome shotgun (WGS) entry which is preliminary data.</text>
</comment>
<organism evidence="1 2">
    <name type="scientific">Candidatus Protochlamydia amoebophila</name>
    <dbReference type="NCBI Taxonomy" id="362787"/>
    <lineage>
        <taxon>Bacteria</taxon>
        <taxon>Pseudomonadati</taxon>
        <taxon>Chlamydiota</taxon>
        <taxon>Chlamydiia</taxon>
        <taxon>Parachlamydiales</taxon>
        <taxon>Parachlamydiaceae</taxon>
        <taxon>Candidatus Protochlamydia</taxon>
    </lineage>
</organism>
<evidence type="ECO:0000313" key="1">
    <source>
        <dbReference type="EMBL" id="KIC71484.1"/>
    </source>
</evidence>
<gene>
    <name evidence="1" type="ORF">DB44_DK00110</name>
</gene>